<evidence type="ECO:0000259" key="3">
    <source>
        <dbReference type="Pfam" id="PF00881"/>
    </source>
</evidence>
<dbReference type="GO" id="GO:0016491">
    <property type="term" value="F:oxidoreductase activity"/>
    <property type="evidence" value="ECO:0007669"/>
    <property type="project" value="UniProtKB-KW"/>
</dbReference>
<evidence type="ECO:0000256" key="1">
    <source>
        <dbReference type="ARBA" id="ARBA00007118"/>
    </source>
</evidence>
<feature type="domain" description="Nitroreductase" evidence="3">
    <location>
        <begin position="7"/>
        <end position="179"/>
    </location>
</feature>
<dbReference type="Gene3D" id="3.40.109.10">
    <property type="entry name" value="NADH Oxidase"/>
    <property type="match status" value="1"/>
</dbReference>
<proteinExistence type="inferred from homology"/>
<dbReference type="AlphaFoldDB" id="A0A2M8GMW7"/>
<organism evidence="4 5">
    <name type="scientific">Candidatus Roizmanbacteria bacterium CG_4_8_14_3_um_filter_36_10</name>
    <dbReference type="NCBI Taxonomy" id="1974834"/>
    <lineage>
        <taxon>Bacteria</taxon>
        <taxon>Candidatus Roizmaniibacteriota</taxon>
    </lineage>
</organism>
<dbReference type="Proteomes" id="UP000229370">
    <property type="component" value="Unassembled WGS sequence"/>
</dbReference>
<dbReference type="InterPro" id="IPR029479">
    <property type="entry name" value="Nitroreductase"/>
</dbReference>
<dbReference type="PANTHER" id="PTHR43673">
    <property type="entry name" value="NAD(P)H NITROREDUCTASE YDGI-RELATED"/>
    <property type="match status" value="1"/>
</dbReference>
<dbReference type="Pfam" id="PF00881">
    <property type="entry name" value="Nitroreductase"/>
    <property type="match status" value="1"/>
</dbReference>
<comment type="similarity">
    <text evidence="1">Belongs to the nitroreductase family.</text>
</comment>
<keyword evidence="2" id="KW-0560">Oxidoreductase</keyword>
<dbReference type="PANTHER" id="PTHR43673:SF10">
    <property type="entry name" value="NADH DEHYDROGENASE_NAD(P)H NITROREDUCTASE XCC3605-RELATED"/>
    <property type="match status" value="1"/>
</dbReference>
<dbReference type="InterPro" id="IPR000415">
    <property type="entry name" value="Nitroreductase-like"/>
</dbReference>
<sequence length="203" mass="23545">MKVSEAIKNRYSCRSYSDKKVPEKLLLDLLELANQAPSAANQQNREFIIITNKENKKYLAKMNNQPHLEQAPVVILATTKLSHETVADYLKLLENWEMTVQGIAPDKFKATKEFEDELKEMKYKWMIQDVAASIENLMLAAIEKGLATCWLGVMDFQGIIEKFRLPKNVVPVCLITLGYEKEPPKYRTIRKPITELIHWEKYQ</sequence>
<evidence type="ECO:0000313" key="4">
    <source>
        <dbReference type="EMBL" id="PJC81868.1"/>
    </source>
</evidence>
<evidence type="ECO:0000313" key="5">
    <source>
        <dbReference type="Proteomes" id="UP000229370"/>
    </source>
</evidence>
<accession>A0A2M8GMW7</accession>
<protein>
    <recommendedName>
        <fullName evidence="3">Nitroreductase domain-containing protein</fullName>
    </recommendedName>
</protein>
<dbReference type="SUPFAM" id="SSF55469">
    <property type="entry name" value="FMN-dependent nitroreductase-like"/>
    <property type="match status" value="1"/>
</dbReference>
<gene>
    <name evidence="4" type="ORF">CO007_02500</name>
</gene>
<name>A0A2M8GMW7_9BACT</name>
<evidence type="ECO:0000256" key="2">
    <source>
        <dbReference type="ARBA" id="ARBA00023002"/>
    </source>
</evidence>
<dbReference type="EMBL" id="PFQK01000044">
    <property type="protein sequence ID" value="PJC81868.1"/>
    <property type="molecule type" value="Genomic_DNA"/>
</dbReference>
<reference evidence="5" key="1">
    <citation type="submission" date="2017-09" db="EMBL/GenBank/DDBJ databases">
        <title>Depth-based differentiation of microbial function through sediment-hosted aquifers and enrichment of novel symbionts in the deep terrestrial subsurface.</title>
        <authorList>
            <person name="Probst A.J."/>
            <person name="Ladd B."/>
            <person name="Jarett J.K."/>
            <person name="Geller-Mcgrath D.E."/>
            <person name="Sieber C.M.K."/>
            <person name="Emerson J.B."/>
            <person name="Anantharaman K."/>
            <person name="Thomas B.C."/>
            <person name="Malmstrom R."/>
            <person name="Stieglmeier M."/>
            <person name="Klingl A."/>
            <person name="Woyke T."/>
            <person name="Ryan C.M."/>
            <person name="Banfield J.F."/>
        </authorList>
    </citation>
    <scope>NUCLEOTIDE SEQUENCE [LARGE SCALE GENOMIC DNA]</scope>
</reference>
<comment type="caution">
    <text evidence="4">The sequence shown here is derived from an EMBL/GenBank/DDBJ whole genome shotgun (WGS) entry which is preliminary data.</text>
</comment>